<dbReference type="GeneID" id="9688547"/>
<organism evidence="2">
    <name type="scientific">Micromonas pusilla (strain CCMP1545)</name>
    <name type="common">Picoplanktonic green alga</name>
    <dbReference type="NCBI Taxonomy" id="564608"/>
    <lineage>
        <taxon>Eukaryota</taxon>
        <taxon>Viridiplantae</taxon>
        <taxon>Chlorophyta</taxon>
        <taxon>Mamiellophyceae</taxon>
        <taxon>Mamiellales</taxon>
        <taxon>Mamiellaceae</taxon>
        <taxon>Micromonas</taxon>
    </lineage>
</organism>
<dbReference type="RefSeq" id="XP_003062913.1">
    <property type="nucleotide sequence ID" value="XM_003062867.1"/>
</dbReference>
<dbReference type="InterPro" id="IPR002110">
    <property type="entry name" value="Ankyrin_rpt"/>
</dbReference>
<dbReference type="EMBL" id="GG663747">
    <property type="protein sequence ID" value="EEH52852.1"/>
    <property type="molecule type" value="Genomic_DNA"/>
</dbReference>
<evidence type="ECO:0000313" key="2">
    <source>
        <dbReference type="Proteomes" id="UP000001876"/>
    </source>
</evidence>
<accession>C1N554</accession>
<dbReference type="SUPFAM" id="SSF140860">
    <property type="entry name" value="Pseudo ankyrin repeat-like"/>
    <property type="match status" value="1"/>
</dbReference>
<dbReference type="InterPro" id="IPR052050">
    <property type="entry name" value="SecEffector_AnkRepeat"/>
</dbReference>
<dbReference type="STRING" id="564608.C1N554"/>
<protein>
    <submittedName>
        <fullName evidence="1">Predicted protein</fullName>
    </submittedName>
</protein>
<reference evidence="1 2" key="1">
    <citation type="journal article" date="2009" name="Science">
        <title>Green evolution and dynamic adaptations revealed by genomes of the marine picoeukaryotes Micromonas.</title>
        <authorList>
            <person name="Worden A.Z."/>
            <person name="Lee J.H."/>
            <person name="Mock T."/>
            <person name="Rouze P."/>
            <person name="Simmons M.P."/>
            <person name="Aerts A.L."/>
            <person name="Allen A.E."/>
            <person name="Cuvelier M.L."/>
            <person name="Derelle E."/>
            <person name="Everett M.V."/>
            <person name="Foulon E."/>
            <person name="Grimwood J."/>
            <person name="Gundlach H."/>
            <person name="Henrissat B."/>
            <person name="Napoli C."/>
            <person name="McDonald S.M."/>
            <person name="Parker M.S."/>
            <person name="Rombauts S."/>
            <person name="Salamov A."/>
            <person name="Von Dassow P."/>
            <person name="Badger J.H."/>
            <person name="Coutinho P.M."/>
            <person name="Demir E."/>
            <person name="Dubchak I."/>
            <person name="Gentemann C."/>
            <person name="Eikrem W."/>
            <person name="Gready J.E."/>
            <person name="John U."/>
            <person name="Lanier W."/>
            <person name="Lindquist E.A."/>
            <person name="Lucas S."/>
            <person name="Mayer K.F."/>
            <person name="Moreau H."/>
            <person name="Not F."/>
            <person name="Otillar R."/>
            <person name="Panaud O."/>
            <person name="Pangilinan J."/>
            <person name="Paulsen I."/>
            <person name="Piegu B."/>
            <person name="Poliakov A."/>
            <person name="Robbens S."/>
            <person name="Schmutz J."/>
            <person name="Toulza E."/>
            <person name="Wyss T."/>
            <person name="Zelensky A."/>
            <person name="Zhou K."/>
            <person name="Armbrust E.V."/>
            <person name="Bhattacharya D."/>
            <person name="Goodenough U.W."/>
            <person name="Van de Peer Y."/>
            <person name="Grigoriev I.V."/>
        </authorList>
    </citation>
    <scope>NUCLEOTIDE SEQUENCE [LARGE SCALE GENOMIC DNA]</scope>
    <source>
        <strain evidence="1 2">CCMP1545</strain>
    </source>
</reference>
<name>C1N554_MICPC</name>
<dbReference type="Pfam" id="PF12796">
    <property type="entry name" value="Ank_2"/>
    <property type="match status" value="1"/>
</dbReference>
<evidence type="ECO:0000313" key="1">
    <source>
        <dbReference type="EMBL" id="EEH52852.1"/>
    </source>
</evidence>
<dbReference type="AlphaFoldDB" id="C1N554"/>
<dbReference type="OrthoDB" id="498371at2759"/>
<dbReference type="Proteomes" id="UP000001876">
    <property type="component" value="Unassembled WGS sequence"/>
</dbReference>
<gene>
    <name evidence="1" type="ORF">MICPUCDRAFT_52803</name>
</gene>
<proteinExistence type="predicted"/>
<dbReference type="Gene3D" id="1.25.40.20">
    <property type="entry name" value="Ankyrin repeat-containing domain"/>
    <property type="match status" value="1"/>
</dbReference>
<dbReference type="PANTHER" id="PTHR46586:SF3">
    <property type="entry name" value="ANKYRIN REPEAT-CONTAINING PROTEIN"/>
    <property type="match status" value="1"/>
</dbReference>
<dbReference type="PANTHER" id="PTHR46586">
    <property type="entry name" value="ANKYRIN REPEAT-CONTAINING PROTEIN"/>
    <property type="match status" value="1"/>
</dbReference>
<sequence length="235" mass="26848">MAKRKRDENEPVPEEELDRIFGDGEALKKLPKKGAKGLSGLTNELVRLGNLNKLRWMHPRVAYYDVLEWLHSQGCPWTKTTCSYAAGAGHLEILKFARANGCKWDEDTAKYAITNGHLEVLKWACENGCKTGKTSLLMNTAAYHGRFEIIKYLHEIGCTWEARTCALAAEGRFENLVRGYLEILKWLRDHGCPWDSGTCESANHYKHWDCLKYAIENECPGHEEYADKLPPEYRA</sequence>
<keyword evidence="2" id="KW-1185">Reference proteome</keyword>
<dbReference type="InterPro" id="IPR036770">
    <property type="entry name" value="Ankyrin_rpt-contain_sf"/>
</dbReference>
<dbReference type="KEGG" id="mpp:MICPUCDRAFT_52803"/>